<sequence>MYKQIYKAIMLCPLTGQEWRIIMERSNAWEKYSKTDLEKVFTFAEDYRKFISLCKTERECVKRSVEIAEEAGYKNLEDIVRKGKKLKAGDRVYAVNMGKAVVLFNIGKEPIEDGMNILGAHIDSPRLDLKQNPMYEDSDLVLLDTHYYGGIKKYQWVTVPLALHGVVALKDGSVVDVSIGEDENDAVVGISDLLIHLSQEQLEKKGNKVVEGEDLNILVGSMPATDAALEFGNVTADNDDDEDDKKHKVKKYILALLKDKYGIEEEDFLSAEIEAVPAGPARDYGIDRSMIIGYGHDDRVCAYPSLIACINSKKPKKTGVCILVDKEEIGSVGATGMQSKFFEYAVAEVMDRCGQYSELGLKRALRNSQMLSSDVSAAYDPNYASVNEKKNSAYFGRGMVFNKYTGSRGKSGSNDTSAEFMAKMRKVMGDADVAFQTAELGRVDLGGGGTIAYILANYGMNVIDSGVAVQNMHAPHEVISKADLYEALKGYEAFLKCN</sequence>
<dbReference type="InterPro" id="IPR001948">
    <property type="entry name" value="Peptidase_M18"/>
</dbReference>
<dbReference type="HOGENOM" id="CLU_590123_0_0_9"/>
<dbReference type="InterPro" id="IPR023358">
    <property type="entry name" value="Peptidase_M18_dom2"/>
</dbReference>
<evidence type="ECO:0000256" key="4">
    <source>
        <dbReference type="ARBA" id="ARBA00022670"/>
    </source>
</evidence>
<name>B7APU1_9FIRM</name>
<dbReference type="GO" id="GO:0005737">
    <property type="term" value="C:cytoplasm"/>
    <property type="evidence" value="ECO:0007669"/>
    <property type="project" value="UniProtKB-ARBA"/>
</dbReference>
<dbReference type="SUPFAM" id="SSF101821">
    <property type="entry name" value="Aminopeptidase/glucanase lid domain"/>
    <property type="match status" value="1"/>
</dbReference>
<dbReference type="GO" id="GO:0008270">
    <property type="term" value="F:zinc ion binding"/>
    <property type="evidence" value="ECO:0007669"/>
    <property type="project" value="InterPro"/>
</dbReference>
<dbReference type="eggNOG" id="COG1362">
    <property type="taxonomic scope" value="Bacteria"/>
</dbReference>
<evidence type="ECO:0000256" key="7">
    <source>
        <dbReference type="ARBA" id="ARBA00022833"/>
    </source>
</evidence>
<protein>
    <recommendedName>
        <fullName evidence="10">M18 family aminopeptidase</fullName>
        <ecNumber evidence="10">3.4.11.-</ecNumber>
    </recommendedName>
</protein>
<dbReference type="STRING" id="483218.BACPEC_00697"/>
<evidence type="ECO:0000256" key="8">
    <source>
        <dbReference type="ARBA" id="ARBA00023049"/>
    </source>
</evidence>
<keyword evidence="6 9" id="KW-0378">Hydrolase</keyword>
<keyword evidence="3 9" id="KW-0031">Aminopeptidase</keyword>
<evidence type="ECO:0000256" key="6">
    <source>
        <dbReference type="ARBA" id="ARBA00022801"/>
    </source>
</evidence>
<reference evidence="11 12" key="2">
    <citation type="submission" date="2008-11" db="EMBL/GenBank/DDBJ databases">
        <authorList>
            <person name="Fulton L."/>
            <person name="Clifton S."/>
            <person name="Fulton B."/>
            <person name="Xu J."/>
            <person name="Minx P."/>
            <person name="Pepin K.H."/>
            <person name="Johnson M."/>
            <person name="Bhonagiri V."/>
            <person name="Nash W.E."/>
            <person name="Mardis E.R."/>
            <person name="Wilson R.K."/>
        </authorList>
    </citation>
    <scope>NUCLEOTIDE SEQUENCE [LARGE SCALE GENOMIC DNA]</scope>
    <source>
        <strain evidence="11 12">ATCC 43243</strain>
    </source>
</reference>
<keyword evidence="8 9" id="KW-0482">Metalloprotease</keyword>
<evidence type="ECO:0000256" key="10">
    <source>
        <dbReference type="RuleBase" id="RU004387"/>
    </source>
</evidence>
<dbReference type="Gene3D" id="3.40.630.10">
    <property type="entry name" value="Zn peptidases"/>
    <property type="match status" value="1"/>
</dbReference>
<proteinExistence type="inferred from homology"/>
<dbReference type="EC" id="3.4.11.-" evidence="10"/>
<keyword evidence="7 9" id="KW-0862">Zinc</keyword>
<evidence type="ECO:0000256" key="5">
    <source>
        <dbReference type="ARBA" id="ARBA00022723"/>
    </source>
</evidence>
<keyword evidence="12" id="KW-1185">Reference proteome</keyword>
<dbReference type="PANTHER" id="PTHR28570">
    <property type="entry name" value="ASPARTYL AMINOPEPTIDASE"/>
    <property type="match status" value="1"/>
</dbReference>
<dbReference type="PANTHER" id="PTHR28570:SF2">
    <property type="entry name" value="M18 FAMILY AMINOPEPTIDASE 1-RELATED"/>
    <property type="match status" value="1"/>
</dbReference>
<keyword evidence="4 9" id="KW-0645">Protease</keyword>
<dbReference type="Pfam" id="PF02127">
    <property type="entry name" value="Peptidase_M18"/>
    <property type="match status" value="1"/>
</dbReference>
<evidence type="ECO:0000256" key="1">
    <source>
        <dbReference type="ARBA" id="ARBA00001947"/>
    </source>
</evidence>
<comment type="cofactor">
    <cofactor evidence="1 10">
        <name>Zn(2+)</name>
        <dbReference type="ChEBI" id="CHEBI:29105"/>
    </cofactor>
</comment>
<reference evidence="11 12" key="1">
    <citation type="submission" date="2008-11" db="EMBL/GenBank/DDBJ databases">
        <title>Draft genome sequence of Bacteroides pectinophilus (ATCC 43243).</title>
        <authorList>
            <person name="Sudarsanam P."/>
            <person name="Ley R."/>
            <person name="Guruge J."/>
            <person name="Turnbaugh P.J."/>
            <person name="Mahowald M."/>
            <person name="Liep D."/>
            <person name="Gordon J."/>
        </authorList>
    </citation>
    <scope>NUCLEOTIDE SEQUENCE [LARGE SCALE GENOMIC DNA]</scope>
    <source>
        <strain evidence="11 12">ATCC 43243</strain>
    </source>
</reference>
<evidence type="ECO:0000256" key="2">
    <source>
        <dbReference type="ARBA" id="ARBA00008290"/>
    </source>
</evidence>
<keyword evidence="5 9" id="KW-0479">Metal-binding</keyword>
<gene>
    <name evidence="11" type="ORF">BACPEC_00697</name>
</gene>
<dbReference type="GO" id="GO:0004177">
    <property type="term" value="F:aminopeptidase activity"/>
    <property type="evidence" value="ECO:0007669"/>
    <property type="project" value="UniProtKB-KW"/>
</dbReference>
<dbReference type="AlphaFoldDB" id="B7APU1"/>
<dbReference type="SUPFAM" id="SSF53187">
    <property type="entry name" value="Zn-dependent exopeptidases"/>
    <property type="match status" value="1"/>
</dbReference>
<comment type="similarity">
    <text evidence="2 9">Belongs to the peptidase M18 family.</text>
</comment>
<dbReference type="NCBIfam" id="NF002600">
    <property type="entry name" value="PRK02256.1"/>
    <property type="match status" value="1"/>
</dbReference>
<evidence type="ECO:0000313" key="12">
    <source>
        <dbReference type="Proteomes" id="UP000003136"/>
    </source>
</evidence>
<dbReference type="EMBL" id="ABVQ01000035">
    <property type="protein sequence ID" value="EEC57713.1"/>
    <property type="molecule type" value="Genomic_DNA"/>
</dbReference>
<dbReference type="PRINTS" id="PR00932">
    <property type="entry name" value="AMINO1PTASE"/>
</dbReference>
<dbReference type="Gene3D" id="2.30.250.10">
    <property type="entry name" value="Aminopeptidase i, Domain 2"/>
    <property type="match status" value="1"/>
</dbReference>
<dbReference type="Proteomes" id="UP000003136">
    <property type="component" value="Unassembled WGS sequence"/>
</dbReference>
<dbReference type="GO" id="GO:0006508">
    <property type="term" value="P:proteolysis"/>
    <property type="evidence" value="ECO:0007669"/>
    <property type="project" value="UniProtKB-KW"/>
</dbReference>
<evidence type="ECO:0000256" key="3">
    <source>
        <dbReference type="ARBA" id="ARBA00022438"/>
    </source>
</evidence>
<dbReference type="GO" id="GO:0008237">
    <property type="term" value="F:metallopeptidase activity"/>
    <property type="evidence" value="ECO:0007669"/>
    <property type="project" value="UniProtKB-KW"/>
</dbReference>
<organism evidence="11 12">
    <name type="scientific">[Bacteroides] pectinophilus ATCC 43243</name>
    <dbReference type="NCBI Taxonomy" id="483218"/>
    <lineage>
        <taxon>Bacteria</taxon>
        <taxon>Bacillati</taxon>
        <taxon>Bacillota</taxon>
        <taxon>Clostridia</taxon>
        <taxon>Eubacteriales</taxon>
    </lineage>
</organism>
<evidence type="ECO:0000256" key="9">
    <source>
        <dbReference type="RuleBase" id="RU004386"/>
    </source>
</evidence>
<evidence type="ECO:0000313" key="11">
    <source>
        <dbReference type="EMBL" id="EEC57713.1"/>
    </source>
</evidence>
<accession>B7APU1</accession>